<comment type="caution">
    <text evidence="1">The sequence shown here is derived from an EMBL/GenBank/DDBJ whole genome shotgun (WGS) entry which is preliminary data.</text>
</comment>
<evidence type="ECO:0000313" key="2">
    <source>
        <dbReference type="Proteomes" id="UP001147830"/>
    </source>
</evidence>
<reference evidence="1" key="2">
    <citation type="submission" date="2022-08" db="EMBL/GenBank/DDBJ databases">
        <authorList>
            <person name="Dong C."/>
        </authorList>
    </citation>
    <scope>NUCLEOTIDE SEQUENCE</scope>
    <source>
        <strain evidence="1">59MF3M-4</strain>
    </source>
</reference>
<dbReference type="EMBL" id="JAOANI010000019">
    <property type="protein sequence ID" value="MCT7359813.1"/>
    <property type="molecule type" value="Genomic_DNA"/>
</dbReference>
<dbReference type="SUPFAM" id="SSF52833">
    <property type="entry name" value="Thioredoxin-like"/>
    <property type="match status" value="1"/>
</dbReference>
<dbReference type="Gene3D" id="3.40.30.10">
    <property type="entry name" value="Glutaredoxin"/>
    <property type="match status" value="1"/>
</dbReference>
<protein>
    <submittedName>
        <fullName evidence="1">Redoxin domain-containing protein</fullName>
    </submittedName>
</protein>
<dbReference type="Proteomes" id="UP001147830">
    <property type="component" value="Unassembled WGS sequence"/>
</dbReference>
<keyword evidence="2" id="KW-1185">Reference proteome</keyword>
<dbReference type="AlphaFoldDB" id="A0A9X2WGF8"/>
<accession>A0A9X2WGF8</accession>
<proteinExistence type="predicted"/>
<name>A0A9X2WGF8_9GAMM</name>
<gene>
    <name evidence="1" type="ORF">NYR02_12405</name>
</gene>
<organism evidence="1 2">
    <name type="scientific">Thalassolituus pacificus</name>
    <dbReference type="NCBI Taxonomy" id="2975440"/>
    <lineage>
        <taxon>Bacteria</taxon>
        <taxon>Pseudomonadati</taxon>
        <taxon>Pseudomonadota</taxon>
        <taxon>Gammaproteobacteria</taxon>
        <taxon>Oceanospirillales</taxon>
        <taxon>Oceanospirillaceae</taxon>
        <taxon>Thalassolituus</taxon>
    </lineage>
</organism>
<evidence type="ECO:0000313" key="1">
    <source>
        <dbReference type="EMBL" id="MCT7359813.1"/>
    </source>
</evidence>
<sequence length="152" mass="17567">MKSTETLAPGQRVDDFSMPSAIGGWGQRLSEQRGKPVMLVWLDRCDQCEEELVRYQLLAESYALDHLVAWFIWAPRKNDRPPKMRLPVLLNDRKWSQSWGFNPRPAIMLINNDGVLDHLMLGDLSAHYDETEKTLAQWMAKQQLQASAENEK</sequence>
<dbReference type="InterPro" id="IPR036249">
    <property type="entry name" value="Thioredoxin-like_sf"/>
</dbReference>
<reference evidence="1" key="1">
    <citation type="journal article" date="2022" name="Front. Microbiol.">
        <title>Genome-based taxonomic rearrangement of Oceanobacter-related bacteria including the description of Thalassolituus hydrocarbonoclasticus sp. nov. and Thalassolituus pacificus sp. nov. and emended description of the genus Thalassolituus.</title>
        <authorList>
            <person name="Dong C."/>
            <person name="Wei L."/>
            <person name="Wang J."/>
            <person name="Lai Q."/>
            <person name="Huang Z."/>
            <person name="Shao Z."/>
        </authorList>
    </citation>
    <scope>NUCLEOTIDE SEQUENCE</scope>
    <source>
        <strain evidence="1">59MF3M-4</strain>
    </source>
</reference>